<evidence type="ECO:0000256" key="1">
    <source>
        <dbReference type="ARBA" id="ARBA00022723"/>
    </source>
</evidence>
<dbReference type="PROSITE" id="PS51999">
    <property type="entry name" value="ZF_GRF"/>
    <property type="match status" value="1"/>
</dbReference>
<sequence>MASSSHSFASDNFLGFAEHKCSCGEFAGIWRLNTVRNPGRVFYRCSCSRCDCGYFSWRDRRPRLNFAEASMHSGSVASTSSERRPKNCMVPVDRQADRGVEEDVVLRIREVDRKVSFVMGVLLAVFAILVLVAFRG</sequence>
<organism evidence="7 8">
    <name type="scientific">Eragrostis curvula</name>
    <name type="common">weeping love grass</name>
    <dbReference type="NCBI Taxonomy" id="38414"/>
    <lineage>
        <taxon>Eukaryota</taxon>
        <taxon>Viridiplantae</taxon>
        <taxon>Streptophyta</taxon>
        <taxon>Embryophyta</taxon>
        <taxon>Tracheophyta</taxon>
        <taxon>Spermatophyta</taxon>
        <taxon>Magnoliopsida</taxon>
        <taxon>Liliopsida</taxon>
        <taxon>Poales</taxon>
        <taxon>Poaceae</taxon>
        <taxon>PACMAD clade</taxon>
        <taxon>Chloridoideae</taxon>
        <taxon>Eragrostideae</taxon>
        <taxon>Eragrostidinae</taxon>
        <taxon>Eragrostis</taxon>
    </lineage>
</organism>
<evidence type="ECO:0000313" key="8">
    <source>
        <dbReference type="Proteomes" id="UP000324897"/>
    </source>
</evidence>
<keyword evidence="3" id="KW-0862">Zinc</keyword>
<keyword evidence="2 4" id="KW-0863">Zinc-finger</keyword>
<feature type="non-terminal residue" evidence="7">
    <location>
        <position position="1"/>
    </location>
</feature>
<reference evidence="7 8" key="1">
    <citation type="journal article" date="2019" name="Sci. Rep.">
        <title>A high-quality genome of Eragrostis curvula grass provides insights into Poaceae evolution and supports new strategies to enhance forage quality.</title>
        <authorList>
            <person name="Carballo J."/>
            <person name="Santos B.A.C.M."/>
            <person name="Zappacosta D."/>
            <person name="Garbus I."/>
            <person name="Selva J.P."/>
            <person name="Gallo C.A."/>
            <person name="Diaz A."/>
            <person name="Albertini E."/>
            <person name="Caccamo M."/>
            <person name="Echenique V."/>
        </authorList>
    </citation>
    <scope>NUCLEOTIDE SEQUENCE [LARGE SCALE GENOMIC DNA]</scope>
    <source>
        <strain evidence="8">cv. Victoria</strain>
        <tissue evidence="7">Leaf</tissue>
    </source>
</reference>
<dbReference type="EMBL" id="RWGY01000051">
    <property type="protein sequence ID" value="TVU05591.1"/>
    <property type="molecule type" value="Genomic_DNA"/>
</dbReference>
<keyword evidence="5" id="KW-1133">Transmembrane helix</keyword>
<comment type="caution">
    <text evidence="7">The sequence shown here is derived from an EMBL/GenBank/DDBJ whole genome shotgun (WGS) entry which is preliminary data.</text>
</comment>
<keyword evidence="5" id="KW-0472">Membrane</keyword>
<dbReference type="Gramene" id="TVU05591">
    <property type="protein sequence ID" value="TVU05591"/>
    <property type="gene ID" value="EJB05_48759"/>
</dbReference>
<evidence type="ECO:0000256" key="5">
    <source>
        <dbReference type="SAM" id="Phobius"/>
    </source>
</evidence>
<keyword evidence="8" id="KW-1185">Reference proteome</keyword>
<dbReference type="Proteomes" id="UP000324897">
    <property type="component" value="Unassembled WGS sequence"/>
</dbReference>
<dbReference type="Pfam" id="PF06839">
    <property type="entry name" value="Zn_ribbon_GRF"/>
    <property type="match status" value="1"/>
</dbReference>
<evidence type="ECO:0000259" key="6">
    <source>
        <dbReference type="PROSITE" id="PS51999"/>
    </source>
</evidence>
<dbReference type="InterPro" id="IPR010666">
    <property type="entry name" value="Znf_GRF"/>
</dbReference>
<dbReference type="GO" id="GO:0008270">
    <property type="term" value="F:zinc ion binding"/>
    <property type="evidence" value="ECO:0007669"/>
    <property type="project" value="UniProtKB-KW"/>
</dbReference>
<accession>A0A5J9T537</accession>
<evidence type="ECO:0000313" key="7">
    <source>
        <dbReference type="EMBL" id="TVU05591.1"/>
    </source>
</evidence>
<gene>
    <name evidence="7" type="ORF">EJB05_48759</name>
</gene>
<keyword evidence="5" id="KW-0812">Transmembrane</keyword>
<feature type="domain" description="GRF-type" evidence="6">
    <location>
        <begin position="21"/>
        <end position="61"/>
    </location>
</feature>
<evidence type="ECO:0000256" key="4">
    <source>
        <dbReference type="PROSITE-ProRule" id="PRU01343"/>
    </source>
</evidence>
<protein>
    <recommendedName>
        <fullName evidence="6">GRF-type domain-containing protein</fullName>
    </recommendedName>
</protein>
<dbReference type="AlphaFoldDB" id="A0A5J9T537"/>
<proteinExistence type="predicted"/>
<feature type="transmembrane region" description="Helical" evidence="5">
    <location>
        <begin position="115"/>
        <end position="134"/>
    </location>
</feature>
<evidence type="ECO:0000256" key="2">
    <source>
        <dbReference type="ARBA" id="ARBA00022771"/>
    </source>
</evidence>
<keyword evidence="1" id="KW-0479">Metal-binding</keyword>
<name>A0A5J9T537_9POAL</name>
<evidence type="ECO:0000256" key="3">
    <source>
        <dbReference type="ARBA" id="ARBA00022833"/>
    </source>
</evidence>